<dbReference type="AlphaFoldDB" id="A0A1L9RYD4"/>
<gene>
    <name evidence="3" type="ORF">ASPWEDRAFT_105638</name>
</gene>
<dbReference type="Pfam" id="PF17389">
    <property type="entry name" value="Bac_rhamnosid6H"/>
    <property type="match status" value="1"/>
</dbReference>
<evidence type="ECO:0000313" key="3">
    <source>
        <dbReference type="EMBL" id="OJJ39913.1"/>
    </source>
</evidence>
<dbReference type="EMBL" id="KV878210">
    <property type="protein sequence ID" value="OJJ39913.1"/>
    <property type="molecule type" value="Genomic_DNA"/>
</dbReference>
<evidence type="ECO:0000259" key="2">
    <source>
        <dbReference type="Pfam" id="PF17389"/>
    </source>
</evidence>
<dbReference type="STRING" id="1073089.A0A1L9RYD4"/>
<feature type="chain" id="PRO_5013041479" description="Alpha-L-rhamnosidase six-hairpin glycosidase domain-containing protein" evidence="1">
    <location>
        <begin position="21"/>
        <end position="662"/>
    </location>
</feature>
<dbReference type="PANTHER" id="PTHR34987">
    <property type="entry name" value="C, PUTATIVE (AFU_ORTHOLOGUE AFUA_3G02880)-RELATED"/>
    <property type="match status" value="1"/>
</dbReference>
<organism evidence="3 4">
    <name type="scientific">Aspergillus wentii DTO 134E9</name>
    <dbReference type="NCBI Taxonomy" id="1073089"/>
    <lineage>
        <taxon>Eukaryota</taxon>
        <taxon>Fungi</taxon>
        <taxon>Dikarya</taxon>
        <taxon>Ascomycota</taxon>
        <taxon>Pezizomycotina</taxon>
        <taxon>Eurotiomycetes</taxon>
        <taxon>Eurotiomycetidae</taxon>
        <taxon>Eurotiales</taxon>
        <taxon>Aspergillaceae</taxon>
        <taxon>Aspergillus</taxon>
        <taxon>Aspergillus subgen. Cremei</taxon>
    </lineage>
</organism>
<accession>A0A1L9RYD4</accession>
<dbReference type="InterPro" id="IPR012341">
    <property type="entry name" value="6hp_glycosidase-like_sf"/>
</dbReference>
<feature type="domain" description="Alpha-L-rhamnosidase six-hairpin glycosidase" evidence="2">
    <location>
        <begin position="241"/>
        <end position="462"/>
    </location>
</feature>
<dbReference type="SUPFAM" id="SSF48208">
    <property type="entry name" value="Six-hairpin glycosidases"/>
    <property type="match status" value="1"/>
</dbReference>
<dbReference type="Gene3D" id="2.60.420.10">
    <property type="entry name" value="Maltose phosphorylase, domain 3"/>
    <property type="match status" value="1"/>
</dbReference>
<name>A0A1L9RYD4_ASPWE</name>
<dbReference type="VEuPathDB" id="FungiDB:ASPWEDRAFT_105638"/>
<dbReference type="OrthoDB" id="10036721at2759"/>
<dbReference type="GO" id="GO:0005975">
    <property type="term" value="P:carbohydrate metabolic process"/>
    <property type="evidence" value="ECO:0007669"/>
    <property type="project" value="InterPro"/>
</dbReference>
<dbReference type="PANTHER" id="PTHR34987:SF6">
    <property type="entry name" value="ALPHA-L-RHAMNOSIDASE SIX-HAIRPIN GLYCOSIDASE DOMAIN-CONTAINING PROTEIN"/>
    <property type="match status" value="1"/>
</dbReference>
<protein>
    <recommendedName>
        <fullName evidence="2">Alpha-L-rhamnosidase six-hairpin glycosidase domain-containing protein</fullName>
    </recommendedName>
</protein>
<dbReference type="Proteomes" id="UP000184383">
    <property type="component" value="Unassembled WGS sequence"/>
</dbReference>
<sequence>MRFISSLLLVPSLLGISCQAIPYEEYILAPASRNVFPASVYQANGSVSNADVLTRSGSGNTTLRGVSSITYDFGKNIGGIVSLDIGSASSRDAFVGVAFTESSLWISNQACDATSDAGYDTPLWFPVGKGPGRYTAEKKHTRGGFRYLTLISNTTATVSVRSLQVNYTAAPTQDLRAYTGYFHSNDELINRIWYAGAYTNQLCTIDPTTGDALPLLGAINSGDNITLPQTDPWWNNYTITNGSSTITDGAKRDRLVWPGDLSIALESIVVSTSDFYSLDNAIQTMFAQQAADGRLPYASKPFTDTVSFTYHLHSLVGVSYYYRYSGDQDWLSSYWSQYKKGLEWALSSVDSTGLANITASADWLRFGMGAHNIEANAILYFVLNEAQELAEILEDSDVSANWAKIAAGIKSAANERLWEKDAGLYRDNETTTLYPQDGNSWAIKANLTLSEEQSSVVSSALQARWGPYGPPAPEAGKTVSPFISGFELQAHYLADQAERALDLIRLEWGFMLDDPRMTNSTFIEGYSTDGSLKYAPYSNDPRISHAHGWSTGPTAALTFYAAGLQITGAAGTTWRIAPQPGNLTEVDAGFTTDLGSFATSFQLTNDGKGYKEFSFTTPSGTQGDVKLAGVEGTLVSDSGRIKLVNGAATGVKGGSWKLETSK</sequence>
<dbReference type="InterPro" id="IPR035396">
    <property type="entry name" value="Bac_rhamnosid6H"/>
</dbReference>
<dbReference type="GO" id="GO:0003824">
    <property type="term" value="F:catalytic activity"/>
    <property type="evidence" value="ECO:0007669"/>
    <property type="project" value="UniProtKB-ARBA"/>
</dbReference>
<dbReference type="GeneID" id="63743593"/>
<reference evidence="4" key="1">
    <citation type="journal article" date="2017" name="Genome Biol.">
        <title>Comparative genomics reveals high biological diversity and specific adaptations in the industrially and medically important fungal genus Aspergillus.</title>
        <authorList>
            <person name="de Vries R.P."/>
            <person name="Riley R."/>
            <person name="Wiebenga A."/>
            <person name="Aguilar-Osorio G."/>
            <person name="Amillis S."/>
            <person name="Uchima C.A."/>
            <person name="Anderluh G."/>
            <person name="Asadollahi M."/>
            <person name="Askin M."/>
            <person name="Barry K."/>
            <person name="Battaglia E."/>
            <person name="Bayram O."/>
            <person name="Benocci T."/>
            <person name="Braus-Stromeyer S.A."/>
            <person name="Caldana C."/>
            <person name="Canovas D."/>
            <person name="Cerqueira G.C."/>
            <person name="Chen F."/>
            <person name="Chen W."/>
            <person name="Choi C."/>
            <person name="Clum A."/>
            <person name="Dos Santos R.A."/>
            <person name="Damasio A.R."/>
            <person name="Diallinas G."/>
            <person name="Emri T."/>
            <person name="Fekete E."/>
            <person name="Flipphi M."/>
            <person name="Freyberg S."/>
            <person name="Gallo A."/>
            <person name="Gournas C."/>
            <person name="Habgood R."/>
            <person name="Hainaut M."/>
            <person name="Harispe M.L."/>
            <person name="Henrissat B."/>
            <person name="Hilden K.S."/>
            <person name="Hope R."/>
            <person name="Hossain A."/>
            <person name="Karabika E."/>
            <person name="Karaffa L."/>
            <person name="Karanyi Z."/>
            <person name="Krasevec N."/>
            <person name="Kuo A."/>
            <person name="Kusch H."/>
            <person name="LaButti K."/>
            <person name="Lagendijk E.L."/>
            <person name="Lapidus A."/>
            <person name="Levasseur A."/>
            <person name="Lindquist E."/>
            <person name="Lipzen A."/>
            <person name="Logrieco A.F."/>
            <person name="MacCabe A."/>
            <person name="Maekelae M.R."/>
            <person name="Malavazi I."/>
            <person name="Melin P."/>
            <person name="Meyer V."/>
            <person name="Mielnichuk N."/>
            <person name="Miskei M."/>
            <person name="Molnar A.P."/>
            <person name="Mule G."/>
            <person name="Ngan C.Y."/>
            <person name="Orejas M."/>
            <person name="Orosz E."/>
            <person name="Ouedraogo J.P."/>
            <person name="Overkamp K.M."/>
            <person name="Park H.-S."/>
            <person name="Perrone G."/>
            <person name="Piumi F."/>
            <person name="Punt P.J."/>
            <person name="Ram A.F."/>
            <person name="Ramon A."/>
            <person name="Rauscher S."/>
            <person name="Record E."/>
            <person name="Riano-Pachon D.M."/>
            <person name="Robert V."/>
            <person name="Roehrig J."/>
            <person name="Ruller R."/>
            <person name="Salamov A."/>
            <person name="Salih N.S."/>
            <person name="Samson R.A."/>
            <person name="Sandor E."/>
            <person name="Sanguinetti M."/>
            <person name="Schuetze T."/>
            <person name="Sepcic K."/>
            <person name="Shelest E."/>
            <person name="Sherlock G."/>
            <person name="Sophianopoulou V."/>
            <person name="Squina F.M."/>
            <person name="Sun H."/>
            <person name="Susca A."/>
            <person name="Todd R.B."/>
            <person name="Tsang A."/>
            <person name="Unkles S.E."/>
            <person name="van de Wiele N."/>
            <person name="van Rossen-Uffink D."/>
            <person name="Oliveira J.V."/>
            <person name="Vesth T.C."/>
            <person name="Visser J."/>
            <person name="Yu J.-H."/>
            <person name="Zhou M."/>
            <person name="Andersen M.R."/>
            <person name="Archer D.B."/>
            <person name="Baker S.E."/>
            <person name="Benoit I."/>
            <person name="Brakhage A.A."/>
            <person name="Braus G.H."/>
            <person name="Fischer R."/>
            <person name="Frisvad J.C."/>
            <person name="Goldman G.H."/>
            <person name="Houbraken J."/>
            <person name="Oakley B."/>
            <person name="Pocsi I."/>
            <person name="Scazzocchio C."/>
            <person name="Seiboth B."/>
            <person name="vanKuyk P.A."/>
            <person name="Wortman J."/>
            <person name="Dyer P.S."/>
            <person name="Grigoriev I.V."/>
        </authorList>
    </citation>
    <scope>NUCLEOTIDE SEQUENCE [LARGE SCALE GENOMIC DNA]</scope>
    <source>
        <strain evidence="4">DTO 134E9</strain>
    </source>
</reference>
<dbReference type="PROSITE" id="PS51257">
    <property type="entry name" value="PROKAR_LIPOPROTEIN"/>
    <property type="match status" value="1"/>
</dbReference>
<dbReference type="InterPro" id="IPR008928">
    <property type="entry name" value="6-hairpin_glycosidase_sf"/>
</dbReference>
<keyword evidence="4" id="KW-1185">Reference proteome</keyword>
<dbReference type="Gene3D" id="1.50.10.10">
    <property type="match status" value="1"/>
</dbReference>
<evidence type="ECO:0000313" key="4">
    <source>
        <dbReference type="Proteomes" id="UP000184383"/>
    </source>
</evidence>
<dbReference type="RefSeq" id="XP_040693589.1">
    <property type="nucleotide sequence ID" value="XM_040827745.1"/>
</dbReference>
<keyword evidence="1" id="KW-0732">Signal</keyword>
<evidence type="ECO:0000256" key="1">
    <source>
        <dbReference type="SAM" id="SignalP"/>
    </source>
</evidence>
<proteinExistence type="predicted"/>
<feature type="signal peptide" evidence="1">
    <location>
        <begin position="1"/>
        <end position="20"/>
    </location>
</feature>